<evidence type="ECO:0000256" key="1">
    <source>
        <dbReference type="ARBA" id="ARBA00022490"/>
    </source>
</evidence>
<proteinExistence type="inferred from homology"/>
<sequence>MQDRFRGATVEEAVQQGLKSWHVDEQQVKIEVEDQGKKGLFGFGRREAIVSLTIIDPELKKYTLAELKNRTVEKEAGQENEAKDEPEIERVSVPKKDLTASAEKTLSYVVAVLEEMNISASGEVIAKGNEVTLNLVSEDAARIIGKRGHVLNALQVIAQTYIQQVHKGYITLMLDIENYREKRKEILENLALNMANKALDDEEMVKFEPMPNYERKIIHQVLGRIPNIETYSEGREPHRYLVIRAKPHRQ</sequence>
<keyword evidence="5 6" id="KW-0961">Cell wall biogenesis/degradation</keyword>
<dbReference type="PANTHER" id="PTHR35800:SF1">
    <property type="entry name" value="RNA-BINDING PROTEIN KHPB"/>
    <property type="match status" value="1"/>
</dbReference>
<evidence type="ECO:0000256" key="2">
    <source>
        <dbReference type="ARBA" id="ARBA00022884"/>
    </source>
</evidence>
<dbReference type="HAMAP" id="MF_00867">
    <property type="entry name" value="KhpB"/>
    <property type="match status" value="1"/>
</dbReference>
<dbReference type="Pfam" id="PF13083">
    <property type="entry name" value="KH_KhpA-B"/>
    <property type="match status" value="1"/>
</dbReference>
<dbReference type="SUPFAM" id="SSF82708">
    <property type="entry name" value="R3H domain"/>
    <property type="match status" value="1"/>
</dbReference>
<organism evidence="8 9">
    <name type="scientific">Macrococcus hajekii</name>
    <dbReference type="NCBI Taxonomy" id="198482"/>
    <lineage>
        <taxon>Bacteria</taxon>
        <taxon>Bacillati</taxon>
        <taxon>Bacillota</taxon>
        <taxon>Bacilli</taxon>
        <taxon>Bacillales</taxon>
        <taxon>Staphylococcaceae</taxon>
        <taxon>Macrococcus</taxon>
    </lineage>
</organism>
<dbReference type="Gene3D" id="3.30.1370.50">
    <property type="entry name" value="R3H-like domain"/>
    <property type="match status" value="1"/>
</dbReference>
<dbReference type="GO" id="GO:0009252">
    <property type="term" value="P:peptidoglycan biosynthetic process"/>
    <property type="evidence" value="ECO:0007669"/>
    <property type="project" value="UniProtKB-UniRule"/>
</dbReference>
<dbReference type="InterPro" id="IPR015946">
    <property type="entry name" value="KH_dom-like_a/b"/>
</dbReference>
<dbReference type="AlphaFoldDB" id="A0A4R6BK56"/>
<dbReference type="InterPro" id="IPR034079">
    <property type="entry name" value="R3H_KhpB"/>
</dbReference>
<evidence type="ECO:0000256" key="6">
    <source>
        <dbReference type="HAMAP-Rule" id="MF_00867"/>
    </source>
</evidence>
<evidence type="ECO:0000259" key="7">
    <source>
        <dbReference type="PROSITE" id="PS51061"/>
    </source>
</evidence>
<evidence type="ECO:0000256" key="5">
    <source>
        <dbReference type="ARBA" id="ARBA00023316"/>
    </source>
</evidence>
<reference evidence="8 9" key="1">
    <citation type="submission" date="2019-01" db="EMBL/GenBank/DDBJ databases">
        <title>Draft genome sequences of the type strains of six Macrococcus species.</title>
        <authorList>
            <person name="Mazhar S."/>
            <person name="Altermann E."/>
            <person name="Hill C."/>
            <person name="Mcauliffe O."/>
        </authorList>
    </citation>
    <scope>NUCLEOTIDE SEQUENCE [LARGE SCALE GENOMIC DNA]</scope>
    <source>
        <strain evidence="8 9">CCM4809</strain>
    </source>
</reference>
<keyword evidence="1 6" id="KW-0963">Cytoplasm</keyword>
<dbReference type="NCBIfam" id="NF041568">
    <property type="entry name" value="Jag_EloR"/>
    <property type="match status" value="1"/>
</dbReference>
<dbReference type="CDD" id="cd02644">
    <property type="entry name" value="R3H_jag"/>
    <property type="match status" value="1"/>
</dbReference>
<dbReference type="GO" id="GO:0071555">
    <property type="term" value="P:cell wall organization"/>
    <property type="evidence" value="ECO:0007669"/>
    <property type="project" value="UniProtKB-KW"/>
</dbReference>
<dbReference type="SMART" id="SM01245">
    <property type="entry name" value="Jag_N"/>
    <property type="match status" value="1"/>
</dbReference>
<protein>
    <recommendedName>
        <fullName evidence="6">RNA-binding protein KhpB</fullName>
    </recommendedName>
    <alternativeName>
        <fullName evidence="6">RNA-binding protein EloR</fullName>
    </alternativeName>
</protein>
<dbReference type="InterPro" id="IPR038247">
    <property type="entry name" value="Jag_N_dom_sf"/>
</dbReference>
<dbReference type="RefSeq" id="WP_133430058.1">
    <property type="nucleotide sequence ID" value="NZ_BMCC01000003.1"/>
</dbReference>
<comment type="subcellular location">
    <subcellularLocation>
        <location evidence="6">Cytoplasm</location>
    </subcellularLocation>
</comment>
<accession>A0A4R6BK56</accession>
<feature type="domain" description="R3H" evidence="7">
    <location>
        <begin position="181"/>
        <end position="247"/>
    </location>
</feature>
<dbReference type="PANTHER" id="PTHR35800">
    <property type="entry name" value="PROTEIN JAG"/>
    <property type="match status" value="1"/>
</dbReference>
<dbReference type="SMART" id="SM00393">
    <property type="entry name" value="R3H"/>
    <property type="match status" value="1"/>
</dbReference>
<comment type="caution">
    <text evidence="6">Lacks conserved residue(s) required for the propagation of feature annotation.</text>
</comment>
<comment type="function">
    <text evidence="6">A probable RNA chaperone. Forms a complex with KhpA which binds to cellular RNA and controls its expression. Plays a role in peptidoglycan (PG) homeostasis and cell length regulation.</text>
</comment>
<dbReference type="Gene3D" id="3.30.300.20">
    <property type="match status" value="1"/>
</dbReference>
<comment type="domain">
    <text evidence="6">Has an N-terminal Jag-N domain and 2 RNA-binding domains (KH and R3H).</text>
</comment>
<dbReference type="InterPro" id="IPR001374">
    <property type="entry name" value="R3H_dom"/>
</dbReference>
<keyword evidence="3 6" id="KW-0133">Cell shape</keyword>
<dbReference type="PROSITE" id="PS51061">
    <property type="entry name" value="R3H"/>
    <property type="match status" value="1"/>
</dbReference>
<gene>
    <name evidence="6" type="primary">khpB</name>
    <name evidence="6" type="synonym">eloR</name>
    <name evidence="8" type="ORF">ERX37_07545</name>
</gene>
<evidence type="ECO:0000256" key="4">
    <source>
        <dbReference type="ARBA" id="ARBA00023186"/>
    </source>
</evidence>
<evidence type="ECO:0000313" key="8">
    <source>
        <dbReference type="EMBL" id="TDM02047.1"/>
    </source>
</evidence>
<dbReference type="OrthoDB" id="9794483at2"/>
<dbReference type="InterPro" id="IPR039247">
    <property type="entry name" value="KhpB"/>
</dbReference>
<dbReference type="GO" id="GO:0008360">
    <property type="term" value="P:regulation of cell shape"/>
    <property type="evidence" value="ECO:0007669"/>
    <property type="project" value="UniProtKB-KW"/>
</dbReference>
<name>A0A4R6BK56_9STAP</name>
<dbReference type="EMBL" id="SCWE01000002">
    <property type="protein sequence ID" value="TDM02047.1"/>
    <property type="molecule type" value="Genomic_DNA"/>
</dbReference>
<dbReference type="Proteomes" id="UP000295328">
    <property type="component" value="Unassembled WGS sequence"/>
</dbReference>
<comment type="caution">
    <text evidence="8">The sequence shown here is derived from an EMBL/GenBank/DDBJ whole genome shotgun (WGS) entry which is preliminary data.</text>
</comment>
<dbReference type="GO" id="GO:0005737">
    <property type="term" value="C:cytoplasm"/>
    <property type="evidence" value="ECO:0007669"/>
    <property type="project" value="UniProtKB-SubCell"/>
</dbReference>
<dbReference type="InterPro" id="IPR036867">
    <property type="entry name" value="R3H_dom_sf"/>
</dbReference>
<evidence type="ECO:0000313" key="9">
    <source>
        <dbReference type="Proteomes" id="UP000295328"/>
    </source>
</evidence>
<dbReference type="Pfam" id="PF14804">
    <property type="entry name" value="Jag_N"/>
    <property type="match status" value="1"/>
</dbReference>
<keyword evidence="2 6" id="KW-0694">RNA-binding</keyword>
<dbReference type="CDD" id="cd02414">
    <property type="entry name" value="KH-II_Jag"/>
    <property type="match status" value="1"/>
</dbReference>
<dbReference type="GO" id="GO:0003723">
    <property type="term" value="F:RNA binding"/>
    <property type="evidence" value="ECO:0007669"/>
    <property type="project" value="UniProtKB-UniRule"/>
</dbReference>
<comment type="subunit">
    <text evidence="6">Forms a complex with KhpA.</text>
</comment>
<dbReference type="Pfam" id="PF01424">
    <property type="entry name" value="R3H"/>
    <property type="match status" value="1"/>
</dbReference>
<keyword evidence="4 6" id="KW-0143">Chaperone</keyword>
<evidence type="ECO:0000256" key="3">
    <source>
        <dbReference type="ARBA" id="ARBA00022960"/>
    </source>
</evidence>
<dbReference type="InterPro" id="IPR038008">
    <property type="entry name" value="Jag_KH"/>
</dbReference>
<comment type="similarity">
    <text evidence="6">Belongs to the KhpB RNA-binding protein family.</text>
</comment>
<dbReference type="InterPro" id="IPR032782">
    <property type="entry name" value="KhpB_N"/>
</dbReference>
<dbReference type="Gene3D" id="3.30.30.80">
    <property type="entry name" value="probable RNA-binding protein from clostridium symbiosum atcc 14940"/>
    <property type="match status" value="1"/>
</dbReference>
<keyword evidence="9" id="KW-1185">Reference proteome</keyword>